<dbReference type="NCBIfam" id="NF008914">
    <property type="entry name" value="PRK12277.1"/>
    <property type="match status" value="1"/>
</dbReference>
<dbReference type="PhylomeDB" id="A8A9G8"/>
<evidence type="ECO:0000313" key="4">
    <source>
        <dbReference type="EMBL" id="ABU81570.1"/>
    </source>
</evidence>
<dbReference type="GO" id="GO:0003735">
    <property type="term" value="F:structural constituent of ribosome"/>
    <property type="evidence" value="ECO:0007669"/>
    <property type="project" value="InterPro"/>
</dbReference>
<evidence type="ECO:0000313" key="5">
    <source>
        <dbReference type="Proteomes" id="UP000000262"/>
    </source>
</evidence>
<dbReference type="KEGG" id="iho:Igni_0387"/>
<dbReference type="eggNOG" id="arCOG01013">
    <property type="taxonomic scope" value="Archaea"/>
</dbReference>
<dbReference type="GO" id="GO:1990904">
    <property type="term" value="C:ribonucleoprotein complex"/>
    <property type="evidence" value="ECO:0007669"/>
    <property type="project" value="UniProtKB-KW"/>
</dbReference>
<proteinExistence type="predicted"/>
<dbReference type="EMBL" id="CP000816">
    <property type="protein sequence ID" value="ABU81570.1"/>
    <property type="molecule type" value="Genomic_DNA"/>
</dbReference>
<dbReference type="STRING" id="453591.Igni_0387"/>
<dbReference type="GO" id="GO:0006412">
    <property type="term" value="P:translation"/>
    <property type="evidence" value="ECO:0007669"/>
    <property type="project" value="InterPro"/>
</dbReference>
<dbReference type="InterPro" id="IPR001380">
    <property type="entry name" value="Ribosomal_eL13"/>
</dbReference>
<keyword evidence="2" id="KW-0687">Ribonucleoprotein</keyword>
<evidence type="ECO:0000256" key="2">
    <source>
        <dbReference type="ARBA" id="ARBA00023274"/>
    </source>
</evidence>
<sequence>MEAVSVILTSLGGALRGREVEERPVAYVLTPVLRKDAGKKPKMRRGRGFSKGELEAVGLDFKKALKMGIPIDKRRKTVHEWNVEALKKWLSQKGGE</sequence>
<keyword evidence="1 4" id="KW-0689">Ribosomal protein</keyword>
<dbReference type="GO" id="GO:0005840">
    <property type="term" value="C:ribosome"/>
    <property type="evidence" value="ECO:0007669"/>
    <property type="project" value="UniProtKB-KW"/>
</dbReference>
<name>A8A9G8_IGNH4</name>
<evidence type="ECO:0000256" key="1">
    <source>
        <dbReference type="ARBA" id="ARBA00022980"/>
    </source>
</evidence>
<keyword evidence="5" id="KW-1185">Reference proteome</keyword>
<reference evidence="4 5" key="1">
    <citation type="journal article" date="2008" name="Genome Biol.">
        <title>A genomic analysis of the archaeal system Ignicoccus hospitalis-Nanoarchaeum equitans.</title>
        <authorList>
            <person name="Podar M."/>
            <person name="Anderson I."/>
            <person name="Makarova K.S."/>
            <person name="Elkins J.G."/>
            <person name="Ivanova N."/>
            <person name="Wall M.A."/>
            <person name="Lykidis A."/>
            <person name="Mavromatis K."/>
            <person name="Sun H."/>
            <person name="Hudson M.E."/>
            <person name="Chen W."/>
            <person name="Deciu C."/>
            <person name="Hutchison D."/>
            <person name="Eads J.R."/>
            <person name="Anderson A."/>
            <person name="Fernandes F."/>
            <person name="Szeto E."/>
            <person name="Lapidus A."/>
            <person name="Kyrpides N.C."/>
            <person name="Saier M.H.Jr."/>
            <person name="Richardson P.M."/>
            <person name="Rachel R."/>
            <person name="Huber H."/>
            <person name="Eisen J.A."/>
            <person name="Koonin E.V."/>
            <person name="Keller M."/>
            <person name="Stetter K.O."/>
        </authorList>
    </citation>
    <scope>NUCLEOTIDE SEQUENCE [LARGE SCALE GENOMIC DNA]</scope>
    <source>
        <strain evidence="5">KIN4/I / DSM 18386 / JCM 14125</strain>
    </source>
</reference>
<dbReference type="Pfam" id="PF01294">
    <property type="entry name" value="Ribosomal_L13e"/>
    <property type="match status" value="1"/>
</dbReference>
<dbReference type="HOGENOM" id="CLU_179008_0_0_2"/>
<accession>A8A9G8</accession>
<dbReference type="Proteomes" id="UP000000262">
    <property type="component" value="Chromosome"/>
</dbReference>
<evidence type="ECO:0000256" key="3">
    <source>
        <dbReference type="ARBA" id="ARBA00035539"/>
    </source>
</evidence>
<dbReference type="AlphaFoldDB" id="A8A9G8"/>
<gene>
    <name evidence="4" type="ordered locus">Igni_0387</name>
</gene>
<organism evidence="4 5">
    <name type="scientific">Ignicoccus hospitalis (strain KIN4/I / DSM 18386 / JCM 14125)</name>
    <dbReference type="NCBI Taxonomy" id="453591"/>
    <lineage>
        <taxon>Archaea</taxon>
        <taxon>Thermoproteota</taxon>
        <taxon>Thermoprotei</taxon>
        <taxon>Desulfurococcales</taxon>
        <taxon>Desulfurococcaceae</taxon>
        <taxon>Ignicoccus</taxon>
    </lineage>
</organism>
<protein>
    <recommendedName>
        <fullName evidence="3">50S ribosomal protein L13e</fullName>
    </recommendedName>
</protein>